<keyword evidence="3" id="KW-1185">Reference proteome</keyword>
<evidence type="ECO:0000313" key="3">
    <source>
        <dbReference type="Proteomes" id="UP000664859"/>
    </source>
</evidence>
<sequence>MQQDKLSACAVDAGRGVVYVTGSTWGDFGTPHYKPGTEGSQLMDYYNDFLAMRMDYATGEIVWSYQDQGGKQDEFVTADIEPAFGDLLVAGTTSTPWGCTDATCPYFAESVVTRPDFVAARLALADGQPRWKWQAGTRGSEVTYAASYSAVTGQYVVAGATASNYAKERVGMGLRDTRAYPYDSDMASTTLTAFAKPVAKWQDGTARGDRITAVAHAPTGEVYLAGDTSGAFADDAVASLGANMVVIKQGADGVELWRHQNAGIVDTRITCAATDADGNVYVGGYARLAATEEDFYVAKLDAATGAVLWEYKAGTAESDIIQGIAVDAAGNIAVAGYTAGKFGAVNKGLYDFVVVGLSPLGVQQWAWQDGTDQSDRLNAIASDTDAGTFVVAGDTYGTYTAPNAGSWDLIVMKLTAA</sequence>
<dbReference type="Proteomes" id="UP000664859">
    <property type="component" value="Unassembled WGS sequence"/>
</dbReference>
<reference evidence="2" key="1">
    <citation type="submission" date="2021-02" db="EMBL/GenBank/DDBJ databases">
        <title>First Annotated Genome of the Yellow-green Alga Tribonema minus.</title>
        <authorList>
            <person name="Mahan K.M."/>
        </authorList>
    </citation>
    <scope>NUCLEOTIDE SEQUENCE</scope>
    <source>
        <strain evidence="2">UTEX B ZZ1240</strain>
    </source>
</reference>
<dbReference type="OrthoDB" id="167314at2759"/>
<organism evidence="2 3">
    <name type="scientific">Tribonema minus</name>
    <dbReference type="NCBI Taxonomy" id="303371"/>
    <lineage>
        <taxon>Eukaryota</taxon>
        <taxon>Sar</taxon>
        <taxon>Stramenopiles</taxon>
        <taxon>Ochrophyta</taxon>
        <taxon>PX clade</taxon>
        <taxon>Xanthophyceae</taxon>
        <taxon>Tribonematales</taxon>
        <taxon>Tribonemataceae</taxon>
        <taxon>Tribonema</taxon>
    </lineage>
</organism>
<dbReference type="EMBL" id="JAFCMP010000072">
    <property type="protein sequence ID" value="KAG5188305.1"/>
    <property type="molecule type" value="Genomic_DNA"/>
</dbReference>
<accession>A0A836CIY2</accession>
<feature type="domain" description="Pyrrolo-quinoline quinone repeat" evidence="1">
    <location>
        <begin position="224"/>
        <end position="346"/>
    </location>
</feature>
<gene>
    <name evidence="2" type="ORF">JKP88DRAFT_353448</name>
</gene>
<dbReference type="InterPro" id="IPR052918">
    <property type="entry name" value="Motility_Chemotaxis_Reg"/>
</dbReference>
<protein>
    <recommendedName>
        <fullName evidence="1">Pyrrolo-quinoline quinone repeat domain-containing protein</fullName>
    </recommendedName>
</protein>
<dbReference type="AlphaFoldDB" id="A0A836CIY2"/>
<evidence type="ECO:0000313" key="2">
    <source>
        <dbReference type="EMBL" id="KAG5188305.1"/>
    </source>
</evidence>
<dbReference type="InterPro" id="IPR011047">
    <property type="entry name" value="Quinoprotein_ADH-like_sf"/>
</dbReference>
<comment type="caution">
    <text evidence="2">The sequence shown here is derived from an EMBL/GenBank/DDBJ whole genome shotgun (WGS) entry which is preliminary data.</text>
</comment>
<proteinExistence type="predicted"/>
<dbReference type="PANTHER" id="PTHR35580:SF1">
    <property type="entry name" value="PHYTASE-LIKE DOMAIN-CONTAINING PROTEIN"/>
    <property type="match status" value="1"/>
</dbReference>
<dbReference type="InterPro" id="IPR002372">
    <property type="entry name" value="PQQ_rpt_dom"/>
</dbReference>
<dbReference type="Pfam" id="PF13360">
    <property type="entry name" value="PQQ_2"/>
    <property type="match status" value="1"/>
</dbReference>
<dbReference type="Gene3D" id="2.130.10.10">
    <property type="entry name" value="YVTN repeat-like/Quinoprotein amine dehydrogenase"/>
    <property type="match status" value="1"/>
</dbReference>
<dbReference type="PANTHER" id="PTHR35580">
    <property type="entry name" value="CELL SURFACE GLYCOPROTEIN (S-LAYER PROTEIN)-LIKE PROTEIN"/>
    <property type="match status" value="1"/>
</dbReference>
<dbReference type="SUPFAM" id="SSF50998">
    <property type="entry name" value="Quinoprotein alcohol dehydrogenase-like"/>
    <property type="match status" value="1"/>
</dbReference>
<evidence type="ECO:0000259" key="1">
    <source>
        <dbReference type="Pfam" id="PF13360"/>
    </source>
</evidence>
<name>A0A836CIY2_9STRA</name>
<dbReference type="InterPro" id="IPR015943">
    <property type="entry name" value="WD40/YVTN_repeat-like_dom_sf"/>
</dbReference>